<keyword evidence="1" id="KW-0812">Transmembrane</keyword>
<feature type="domain" description="CorA-like transporter" evidence="2">
    <location>
        <begin position="11"/>
        <end position="288"/>
    </location>
</feature>
<accession>A0A1Q8RPG6</accession>
<comment type="caution">
    <text evidence="3">The sequence shown here is derived from an EMBL/GenBank/DDBJ whole genome shotgun (WGS) entry which is preliminary data.</text>
</comment>
<reference evidence="3 4" key="1">
    <citation type="submission" date="2016-11" db="EMBL/GenBank/DDBJ databases">
        <title>Draft Genome Assembly of Colletotrichum chlorophyti a pathogen of herbaceous plants.</title>
        <authorList>
            <person name="Gan P."/>
            <person name="Narusaka M."/>
            <person name="Tsushima A."/>
            <person name="Narusaka Y."/>
            <person name="Takano Y."/>
            <person name="Shirasu K."/>
        </authorList>
    </citation>
    <scope>NUCLEOTIDE SEQUENCE [LARGE SCALE GENOMIC DNA]</scope>
    <source>
        <strain evidence="3 4">NTL11</strain>
    </source>
</reference>
<keyword evidence="1" id="KW-1133">Transmembrane helix</keyword>
<keyword evidence="1" id="KW-0472">Membrane</keyword>
<evidence type="ECO:0000313" key="4">
    <source>
        <dbReference type="Proteomes" id="UP000186583"/>
    </source>
</evidence>
<dbReference type="InterPro" id="IPR058257">
    <property type="entry name" value="CorA-like_dom"/>
</dbReference>
<organism evidence="3 4">
    <name type="scientific">Colletotrichum chlorophyti</name>
    <dbReference type="NCBI Taxonomy" id="708187"/>
    <lineage>
        <taxon>Eukaryota</taxon>
        <taxon>Fungi</taxon>
        <taxon>Dikarya</taxon>
        <taxon>Ascomycota</taxon>
        <taxon>Pezizomycotina</taxon>
        <taxon>Sordariomycetes</taxon>
        <taxon>Hypocreomycetidae</taxon>
        <taxon>Glomerellales</taxon>
        <taxon>Glomerellaceae</taxon>
        <taxon>Colletotrichum</taxon>
    </lineage>
</organism>
<dbReference type="AlphaFoldDB" id="A0A1Q8RPG6"/>
<dbReference type="Proteomes" id="UP000186583">
    <property type="component" value="Unassembled WGS sequence"/>
</dbReference>
<proteinExistence type="predicted"/>
<gene>
    <name evidence="3" type="ORF">CCHL11_04097</name>
</gene>
<evidence type="ECO:0000256" key="1">
    <source>
        <dbReference type="SAM" id="Phobius"/>
    </source>
</evidence>
<sequence>MTYGVDLATSYRVFDQDPANYLYSTPHGQDTVARLWELEEKLFIGKEWKLKVPVRDVSTTGTVQKLNIFNDGELRKFLGDVCPRNDSNITLSTAYKPDQKCRFIHLCMASTIGPLELDVRMLLRLMTFYQVMPQFLDFLYVYASSHGRDRELRFSGFRTEKVLGDAAPGSIIPELGRSGRRYQLCLNLKTVAKKNDGDWKVRQATIHHQFDVGQGTQLWMIGDPHAVLKERTARLFQAGNIYPTSFSTMQQGFASSLQVHLDFIQWASSDWRWHILFLEEIAEELTKPVRLREKAHIEKLEPASLGDVQKWEEKTNDTIMAMESNVNIMRLLQKFYKELVRDDRFPQRERPQCSQAVKGFSFQLEEFISETQMQIVRAKFLAKVVADRKTILIQHLQTQSAIISSKLAATMYEQADRSAMEAIAVRIVTVVTLIYLPATFSSTFFSTDVVKYQGGEVFSRIALERFLEVTVPLMLLTFVPAGIWFSVEWRRRTRKSIKIKNHFIDLFSNEADRSLLQ</sequence>
<feature type="transmembrane region" description="Helical" evidence="1">
    <location>
        <begin position="423"/>
        <end position="446"/>
    </location>
</feature>
<dbReference type="Pfam" id="PF26616">
    <property type="entry name" value="CorA-like"/>
    <property type="match status" value="1"/>
</dbReference>
<evidence type="ECO:0000259" key="2">
    <source>
        <dbReference type="Pfam" id="PF26616"/>
    </source>
</evidence>
<protein>
    <recommendedName>
        <fullName evidence="2">CorA-like transporter domain-containing protein</fullName>
    </recommendedName>
</protein>
<feature type="transmembrane region" description="Helical" evidence="1">
    <location>
        <begin position="466"/>
        <end position="487"/>
    </location>
</feature>
<dbReference type="EMBL" id="MPGH01000132">
    <property type="protein sequence ID" value="OLN86219.1"/>
    <property type="molecule type" value="Genomic_DNA"/>
</dbReference>
<dbReference type="STRING" id="708187.A0A1Q8RPG6"/>
<keyword evidence="4" id="KW-1185">Reference proteome</keyword>
<name>A0A1Q8RPG6_9PEZI</name>
<evidence type="ECO:0000313" key="3">
    <source>
        <dbReference type="EMBL" id="OLN86219.1"/>
    </source>
</evidence>
<dbReference type="OrthoDB" id="5396681at2759"/>